<name>A0A0H4VFP1_9SPHN</name>
<dbReference type="Pfam" id="PF01027">
    <property type="entry name" value="Bax1-I"/>
    <property type="match status" value="1"/>
</dbReference>
<dbReference type="Proteomes" id="UP000059113">
    <property type="component" value="Chromosome"/>
</dbReference>
<organism evidence="7 8">
    <name type="scientific">Aurantiacibacter atlanticus</name>
    <dbReference type="NCBI Taxonomy" id="1648404"/>
    <lineage>
        <taxon>Bacteria</taxon>
        <taxon>Pseudomonadati</taxon>
        <taxon>Pseudomonadota</taxon>
        <taxon>Alphaproteobacteria</taxon>
        <taxon>Sphingomonadales</taxon>
        <taxon>Erythrobacteraceae</taxon>
        <taxon>Aurantiacibacter</taxon>
    </lineage>
</organism>
<evidence type="ECO:0008006" key="9">
    <source>
        <dbReference type="Google" id="ProtNLM"/>
    </source>
</evidence>
<comment type="subcellular location">
    <subcellularLocation>
        <location evidence="1">Membrane</location>
        <topology evidence="1">Multi-pass membrane protein</topology>
    </subcellularLocation>
</comment>
<accession>A0A0H4VFP1</accession>
<reference evidence="8" key="2">
    <citation type="submission" date="2015-04" db="EMBL/GenBank/DDBJ databases">
        <title>The complete genome sequence of Erythrobacter sp. s21-N3.</title>
        <authorList>
            <person name="Zhuang L."/>
            <person name="Liu Y."/>
            <person name="Shao Z."/>
        </authorList>
    </citation>
    <scope>NUCLEOTIDE SEQUENCE [LARGE SCALE GENOMIC DNA]</scope>
    <source>
        <strain evidence="8">s21-N3</strain>
    </source>
</reference>
<dbReference type="CDD" id="cd10432">
    <property type="entry name" value="BI-1-like_bacterial"/>
    <property type="match status" value="1"/>
</dbReference>
<evidence type="ECO:0000256" key="5">
    <source>
        <dbReference type="ARBA" id="ARBA00023136"/>
    </source>
</evidence>
<evidence type="ECO:0000313" key="8">
    <source>
        <dbReference type="Proteomes" id="UP000059113"/>
    </source>
</evidence>
<evidence type="ECO:0000256" key="3">
    <source>
        <dbReference type="ARBA" id="ARBA00022692"/>
    </source>
</evidence>
<dbReference type="OrthoDB" id="9793828at2"/>
<evidence type="ECO:0000256" key="1">
    <source>
        <dbReference type="ARBA" id="ARBA00004141"/>
    </source>
</evidence>
<evidence type="ECO:0000256" key="6">
    <source>
        <dbReference type="RuleBase" id="RU004379"/>
    </source>
</evidence>
<dbReference type="PANTHER" id="PTHR23291">
    <property type="entry name" value="BAX INHIBITOR-RELATED"/>
    <property type="match status" value="1"/>
</dbReference>
<protein>
    <recommendedName>
        <fullName evidence="9">Integral membrane protein</fullName>
    </recommendedName>
</protein>
<keyword evidence="3 6" id="KW-0812">Transmembrane</keyword>
<proteinExistence type="inferred from homology"/>
<feature type="transmembrane region" description="Helical" evidence="6">
    <location>
        <begin position="151"/>
        <end position="168"/>
    </location>
</feature>
<dbReference type="GO" id="GO:0005886">
    <property type="term" value="C:plasma membrane"/>
    <property type="evidence" value="ECO:0007669"/>
    <property type="project" value="TreeGrafter"/>
</dbReference>
<evidence type="ECO:0000256" key="2">
    <source>
        <dbReference type="ARBA" id="ARBA00010350"/>
    </source>
</evidence>
<feature type="transmembrane region" description="Helical" evidence="6">
    <location>
        <begin position="73"/>
        <end position="91"/>
    </location>
</feature>
<feature type="transmembrane region" description="Helical" evidence="6">
    <location>
        <begin position="127"/>
        <end position="145"/>
    </location>
</feature>
<keyword evidence="5 6" id="KW-0472">Membrane</keyword>
<gene>
    <name evidence="7" type="ORF">CP97_05730</name>
</gene>
<dbReference type="AlphaFoldDB" id="A0A0H4VFP1"/>
<evidence type="ECO:0000313" key="7">
    <source>
        <dbReference type="EMBL" id="AKQ41636.2"/>
    </source>
</evidence>
<dbReference type="KEGG" id="ery:CP97_05730"/>
<dbReference type="PANTHER" id="PTHR23291:SF50">
    <property type="entry name" value="PROTEIN LIFEGUARD 4"/>
    <property type="match status" value="1"/>
</dbReference>
<comment type="similarity">
    <text evidence="2 6">Belongs to the BI1 family.</text>
</comment>
<feature type="transmembrane region" description="Helical" evidence="6">
    <location>
        <begin position="189"/>
        <end position="209"/>
    </location>
</feature>
<keyword evidence="8" id="KW-1185">Reference proteome</keyword>
<dbReference type="EMBL" id="CP011310">
    <property type="protein sequence ID" value="AKQ41636.2"/>
    <property type="molecule type" value="Genomic_DNA"/>
</dbReference>
<keyword evidence="4 6" id="KW-1133">Transmembrane helix</keyword>
<feature type="transmembrane region" description="Helical" evidence="6">
    <location>
        <begin position="41"/>
        <end position="61"/>
    </location>
</feature>
<reference evidence="7 8" key="1">
    <citation type="journal article" date="2015" name="Int. J. Syst. Evol. Microbiol.">
        <title>Erythrobacter atlanticus sp. nov., a bacterium from ocean sediment able to degrade polycyclic aromatic hydrocarbons.</title>
        <authorList>
            <person name="Zhuang L."/>
            <person name="Liu Y."/>
            <person name="Wang L."/>
            <person name="Wang W."/>
            <person name="Shao Z."/>
        </authorList>
    </citation>
    <scope>NUCLEOTIDE SEQUENCE [LARGE SCALE GENOMIC DNA]</scope>
    <source>
        <strain evidence="8">s21-N3</strain>
    </source>
</reference>
<dbReference type="InterPro" id="IPR006214">
    <property type="entry name" value="Bax_inhibitor_1-related"/>
</dbReference>
<evidence type="ECO:0000256" key="4">
    <source>
        <dbReference type="ARBA" id="ARBA00022989"/>
    </source>
</evidence>
<sequence>MLGVYNYMASGLLLTGIVALWVANTVGIRELFFLASGAPTGPGWIAILSPLALVFALGFGINRFSERTIKAMFWSFAALMGVSLSTVVLAYTGVSIARTFFVAASAFAGLSLWGYTTKKDLSAWGSFLIMGLLGLIIAMVVNMFLRSSTMDFVVSGVGVLLFAALTAYDTQKIKNVYFEIARNDIRGKAIVMGALTLYLDFINLFLFLLRLMGQRR</sequence>